<keyword evidence="6" id="KW-1185">Reference proteome</keyword>
<dbReference type="GO" id="GO:0005643">
    <property type="term" value="C:nuclear pore"/>
    <property type="evidence" value="ECO:0007669"/>
    <property type="project" value="InterPro"/>
</dbReference>
<dbReference type="Proteomes" id="UP000197138">
    <property type="component" value="Unassembled WGS sequence"/>
</dbReference>
<feature type="region of interest" description="Disordered" evidence="2">
    <location>
        <begin position="206"/>
        <end position="284"/>
    </location>
</feature>
<feature type="compositionally biased region" description="Basic and acidic residues" evidence="2">
    <location>
        <begin position="242"/>
        <end position="254"/>
    </location>
</feature>
<evidence type="ECO:0000313" key="8">
    <source>
        <dbReference type="RefSeq" id="XP_031381162.1"/>
    </source>
</evidence>
<dbReference type="InterPro" id="IPR021827">
    <property type="entry name" value="Nup186/Nup192/Nup205"/>
</dbReference>
<organism evidence="4 5">
    <name type="scientific">Punica granatum</name>
    <name type="common">Pomegranate</name>
    <dbReference type="NCBI Taxonomy" id="22663"/>
    <lineage>
        <taxon>Eukaryota</taxon>
        <taxon>Viridiplantae</taxon>
        <taxon>Streptophyta</taxon>
        <taxon>Embryophyta</taxon>
        <taxon>Tracheophyta</taxon>
        <taxon>Spermatophyta</taxon>
        <taxon>Magnoliopsida</taxon>
        <taxon>eudicotyledons</taxon>
        <taxon>Gunneridae</taxon>
        <taxon>Pentapetalae</taxon>
        <taxon>rosids</taxon>
        <taxon>malvids</taxon>
        <taxon>Myrtales</taxon>
        <taxon>Lythraceae</taxon>
        <taxon>Punica</taxon>
    </lineage>
</organism>
<feature type="region of interest" description="Disordered" evidence="2">
    <location>
        <begin position="305"/>
        <end position="332"/>
    </location>
</feature>
<feature type="compositionally biased region" description="Low complexity" evidence="2">
    <location>
        <begin position="215"/>
        <end position="226"/>
    </location>
</feature>
<dbReference type="PANTHER" id="PTHR31344:SF15">
    <property type="entry name" value="EEIG1_EHBP1 PROTEIN AMINO-TERMINAL DOMAIN PROTEIN"/>
    <property type="match status" value="1"/>
</dbReference>
<evidence type="ECO:0000313" key="6">
    <source>
        <dbReference type="Proteomes" id="UP000515151"/>
    </source>
</evidence>
<evidence type="ECO:0000313" key="9">
    <source>
        <dbReference type="RefSeq" id="XP_031381163.1"/>
    </source>
</evidence>
<feature type="compositionally biased region" description="Low complexity" evidence="2">
    <location>
        <begin position="305"/>
        <end position="322"/>
    </location>
</feature>
<sequence length="1017" mass="111428">MVLGMKAKARKGPTEKLNYLVHIEEIKPWPPSHSLRSLRSVQIQWENGERSSRSTSSVVPSLGSGVNDGKIEFNESFRLPVTLLRNMSVKAGDADTFQKNCLEFSLYEPRRDKTLKGQLLGTAVIDLADYGIIKGSLSINVPVNCQRNYKNTAQPLLYVRIQPVDKGRTNISSKDGFSNQASVEKNGAESVSDLMKEEYAEEAEINNFSDDDVSSHSSAAVSSAESNGSLPPTSEQNNGGGGEEKQILTSDKGHMTSNALSSTPRENTAGSSSSSSSMDLSYDLGSPENGHAFYSSSPKSSSVSIQSAVVQSAHSSSSSSADDQIEEESNNERMVQAHEGVANGKMEVENGAARNVNDSSISSSAPVDSYYQNQIKANGYNALHNEEKDARASVIEETYPNQNEDRVSVDTGEELDSPAIGVSSFSRANHGSRGVTPSSDRVKHVMSVRSTSDSVRSSGMNRSVEEVKEVAITRDVQNGTRSFRTNERKDVKFCAKDTRSTLLEAKVQRLEHRIQILESELREVAAIEVSLYSVVAEHGSSMAKVHAPARRLSRMYLHACEDRSLTRSASAARSVISGLVLISKACGNDVPRLTYWLSNSVVLRGVISQAVANRELPISPAARIERVNTVKGPSPLKWESSPGKKGSECMRSLDWEDPQTFIYALEKVEAWIFSRTIESIWWQTLTPHMQSAGGKAIRKATDTDDQNRGNISVDLWKKAFKDAFERLCPVRAAGHECGCLPMLPRLIMEQCVARLDVAMFNALLRESADEIPTDPVSDPIGDSEVLPIPAGRSSFGAGALLKNAIGNWSRWLTDLFGMDDDLTEDEEPADEDDDDDDDDDDERQDSSFKSFYLLNALSDLMMLPKDMLLSKSIRKEVCPTFGASLIKRVLSNFVPDEFCPDPIPKVVFEALDYEDPIEAETGSVTTYPYIAAPPLYVPPSPASVVGIIGENNGPAPFRRSGSAVLRKSYTSDDELDELNSPMASLLLDGTQSSPVARRDHQNALRYELLRDVWLNSE</sequence>
<dbReference type="PANTHER" id="PTHR31344">
    <property type="entry name" value="NUCLEAR PORE COMPLEX PROTEIN NUP205"/>
    <property type="match status" value="1"/>
</dbReference>
<reference evidence="5" key="1">
    <citation type="journal article" date="2017" name="Plant J.">
        <title>The pomegranate (Punica granatum L.) genome and the genomics of punicalagin biosynthesis.</title>
        <authorList>
            <person name="Qin G."/>
            <person name="Xu C."/>
            <person name="Ming R."/>
            <person name="Tang H."/>
            <person name="Guyot R."/>
            <person name="Kramer E.M."/>
            <person name="Hu Y."/>
            <person name="Yi X."/>
            <person name="Qi Y."/>
            <person name="Xu X."/>
            <person name="Gao Z."/>
            <person name="Pan H."/>
            <person name="Jian J."/>
            <person name="Tian Y."/>
            <person name="Yue Z."/>
            <person name="Xu Y."/>
        </authorList>
    </citation>
    <scope>NUCLEOTIDE SEQUENCE [LARGE SCALE GENOMIC DNA]</scope>
    <source>
        <strain evidence="5">cv. Dabenzi</strain>
    </source>
</reference>
<dbReference type="InterPro" id="IPR019448">
    <property type="entry name" value="NT-C2"/>
</dbReference>
<feature type="region of interest" description="Disordered" evidence="2">
    <location>
        <begin position="820"/>
        <end position="845"/>
    </location>
</feature>
<dbReference type="GeneID" id="116195897"/>
<dbReference type="OrthoDB" id="20172at2759"/>
<dbReference type="Proteomes" id="UP000515151">
    <property type="component" value="Chromosome 2"/>
</dbReference>
<feature type="region of interest" description="Disordered" evidence="2">
    <location>
        <begin position="169"/>
        <end position="192"/>
    </location>
</feature>
<feature type="compositionally biased region" description="Polar residues" evidence="2">
    <location>
        <begin position="169"/>
        <end position="183"/>
    </location>
</feature>
<dbReference type="PROSITE" id="PS51840">
    <property type="entry name" value="C2_NT"/>
    <property type="match status" value="1"/>
</dbReference>
<evidence type="ECO:0000313" key="4">
    <source>
        <dbReference type="EMBL" id="OWM71450.1"/>
    </source>
</evidence>
<dbReference type="EMBL" id="MTKT01004399">
    <property type="protein sequence ID" value="OWM71450.1"/>
    <property type="molecule type" value="Genomic_DNA"/>
</dbReference>
<dbReference type="AlphaFoldDB" id="A0A218WGI0"/>
<evidence type="ECO:0000256" key="1">
    <source>
        <dbReference type="SAM" id="Coils"/>
    </source>
</evidence>
<feature type="coiled-coil region" evidence="1">
    <location>
        <begin position="500"/>
        <end position="527"/>
    </location>
</feature>
<name>A0A218WGI0_PUNGR</name>
<protein>
    <submittedName>
        <fullName evidence="7 8">Uncharacterized protein LOC116195897 isoform X1</fullName>
    </submittedName>
</protein>
<proteinExistence type="predicted"/>
<feature type="compositionally biased region" description="Polar residues" evidence="2">
    <location>
        <begin position="255"/>
        <end position="270"/>
    </location>
</feature>
<feature type="domain" description="C2 NT-type" evidence="3">
    <location>
        <begin position="7"/>
        <end position="165"/>
    </location>
</feature>
<dbReference type="RefSeq" id="XP_031381163.1">
    <property type="nucleotide sequence ID" value="XM_031525303.1"/>
</dbReference>
<feature type="compositionally biased region" description="Polar residues" evidence="2">
    <location>
        <begin position="227"/>
        <end position="236"/>
    </location>
</feature>
<gene>
    <name evidence="7 8 9" type="primary">LOC116195897</name>
    <name evidence="4" type="ORF">CDL15_Pgr005637</name>
</gene>
<accession>A0A218WGI0</accession>
<keyword evidence="1" id="KW-0175">Coiled coil</keyword>
<dbReference type="Pfam" id="PF10358">
    <property type="entry name" value="NT-C2"/>
    <property type="match status" value="1"/>
</dbReference>
<dbReference type="RefSeq" id="XP_031381162.1">
    <property type="nucleotide sequence ID" value="XM_031525302.1"/>
</dbReference>
<evidence type="ECO:0000259" key="3">
    <source>
        <dbReference type="PROSITE" id="PS51840"/>
    </source>
</evidence>
<reference evidence="7 8" key="4">
    <citation type="submission" date="2025-04" db="UniProtKB">
        <authorList>
            <consortium name="RefSeq"/>
        </authorList>
    </citation>
    <scope>IDENTIFICATION</scope>
    <source>
        <tissue evidence="7 8">Leaf</tissue>
    </source>
</reference>
<evidence type="ECO:0000256" key="2">
    <source>
        <dbReference type="SAM" id="MobiDB-lite"/>
    </source>
</evidence>
<evidence type="ECO:0000313" key="5">
    <source>
        <dbReference type="Proteomes" id="UP000197138"/>
    </source>
</evidence>
<dbReference type="RefSeq" id="XP_031381161.1">
    <property type="nucleotide sequence ID" value="XM_031525301.1"/>
</dbReference>
<feature type="compositionally biased region" description="Acidic residues" evidence="2">
    <location>
        <begin position="820"/>
        <end position="843"/>
    </location>
</feature>
<reference evidence="6" key="3">
    <citation type="journal article" date="2020" name="Plant Biotechnol. J.">
        <title>The pomegranate (Punica granatum L.) draft genome dissects genetic divergence between soft- and hard-seeded cultivars.</title>
        <authorList>
            <person name="Luo X."/>
            <person name="Li H."/>
            <person name="Wu Z."/>
            <person name="Yao W."/>
            <person name="Zhao P."/>
            <person name="Cao D."/>
            <person name="Yu H."/>
            <person name="Li K."/>
            <person name="Poudel K."/>
            <person name="Zhao D."/>
            <person name="Zhang F."/>
            <person name="Xia X."/>
            <person name="Chen L."/>
            <person name="Wang Q."/>
            <person name="Jing D."/>
            <person name="Cao S."/>
        </authorList>
    </citation>
    <scope>NUCLEOTIDE SEQUENCE [LARGE SCALE GENOMIC DNA]</scope>
</reference>
<evidence type="ECO:0000313" key="7">
    <source>
        <dbReference type="RefSeq" id="XP_031381161.1"/>
    </source>
</evidence>
<reference evidence="4" key="2">
    <citation type="submission" date="2017-06" db="EMBL/GenBank/DDBJ databases">
        <title>The pomegranate genome and the genomics of punicalagin biosynthesis.</title>
        <authorList>
            <person name="Xu C."/>
        </authorList>
    </citation>
    <scope>NUCLEOTIDE SEQUENCE [LARGE SCALE GENOMIC DNA]</scope>
    <source>
        <tissue evidence="4">Fresh leaf</tissue>
    </source>
</reference>